<reference evidence="1 2" key="1">
    <citation type="submission" date="2019-06" db="EMBL/GenBank/DDBJ databases">
        <title>Genomic Encyclopedia of Type Strains, Phase IV (KMG-V): Genome sequencing to study the core and pangenomes of soil and plant-associated prokaryotes.</title>
        <authorList>
            <person name="Whitman W."/>
        </authorList>
    </citation>
    <scope>NUCLEOTIDE SEQUENCE [LARGE SCALE GENOMIC DNA]</scope>
    <source>
        <strain evidence="1 2">BR 11880</strain>
    </source>
</reference>
<dbReference type="EMBL" id="VITN01000004">
    <property type="protein sequence ID" value="TWB22147.1"/>
    <property type="molecule type" value="Genomic_DNA"/>
</dbReference>
<dbReference type="RefSeq" id="WP_145749766.1">
    <property type="nucleotide sequence ID" value="NZ_VITN01000004.1"/>
</dbReference>
<organism evidence="1 2">
    <name type="scientific">Nitrospirillum amazonense</name>
    <dbReference type="NCBI Taxonomy" id="28077"/>
    <lineage>
        <taxon>Bacteria</taxon>
        <taxon>Pseudomonadati</taxon>
        <taxon>Pseudomonadota</taxon>
        <taxon>Alphaproteobacteria</taxon>
        <taxon>Rhodospirillales</taxon>
        <taxon>Azospirillaceae</taxon>
        <taxon>Nitrospirillum</taxon>
    </lineage>
</organism>
<gene>
    <name evidence="1" type="ORF">FBZ89_104397</name>
</gene>
<proteinExistence type="predicted"/>
<comment type="caution">
    <text evidence="1">The sequence shown here is derived from an EMBL/GenBank/DDBJ whole genome shotgun (WGS) entry which is preliminary data.</text>
</comment>
<name>A0A560FKK5_9PROT</name>
<evidence type="ECO:0000313" key="2">
    <source>
        <dbReference type="Proteomes" id="UP000319859"/>
    </source>
</evidence>
<sequence>MTSNYIFQPATAEQAQALTELRAAFGRFALTGGLDLDRTHILGSAHLAVLDLSDRLAGATVDEEAKP</sequence>
<evidence type="ECO:0000313" key="1">
    <source>
        <dbReference type="EMBL" id="TWB22147.1"/>
    </source>
</evidence>
<dbReference type="Proteomes" id="UP000319859">
    <property type="component" value="Unassembled WGS sequence"/>
</dbReference>
<dbReference type="AlphaFoldDB" id="A0A560FKK5"/>
<protein>
    <submittedName>
        <fullName evidence="1">Uncharacterized protein</fullName>
    </submittedName>
</protein>
<accession>A0A560FKK5</accession>